<dbReference type="InterPro" id="IPR020846">
    <property type="entry name" value="MFS_dom"/>
</dbReference>
<evidence type="ECO:0000256" key="4">
    <source>
        <dbReference type="ARBA" id="ARBA00022692"/>
    </source>
</evidence>
<evidence type="ECO:0000313" key="9">
    <source>
        <dbReference type="EMBL" id="KAJ9150571.1"/>
    </source>
</evidence>
<evidence type="ECO:0000256" key="1">
    <source>
        <dbReference type="ARBA" id="ARBA00004651"/>
    </source>
</evidence>
<proteinExistence type="inferred from homology"/>
<evidence type="ECO:0000256" key="3">
    <source>
        <dbReference type="ARBA" id="ARBA00022475"/>
    </source>
</evidence>
<feature type="transmembrane region" description="Helical" evidence="7">
    <location>
        <begin position="170"/>
        <end position="191"/>
    </location>
</feature>
<dbReference type="PANTHER" id="PTHR23502">
    <property type="entry name" value="MAJOR FACILITATOR SUPERFAMILY"/>
    <property type="match status" value="1"/>
</dbReference>
<feature type="transmembrane region" description="Helical" evidence="7">
    <location>
        <begin position="454"/>
        <end position="476"/>
    </location>
</feature>
<dbReference type="GO" id="GO:0022857">
    <property type="term" value="F:transmembrane transporter activity"/>
    <property type="evidence" value="ECO:0007669"/>
    <property type="project" value="InterPro"/>
</dbReference>
<keyword evidence="10" id="KW-1185">Reference proteome</keyword>
<evidence type="ECO:0000313" key="10">
    <source>
        <dbReference type="Proteomes" id="UP001174691"/>
    </source>
</evidence>
<feature type="transmembrane region" description="Helical" evidence="7">
    <location>
        <begin position="118"/>
        <end position="136"/>
    </location>
</feature>
<dbReference type="EMBL" id="JANBVN010000070">
    <property type="protein sequence ID" value="KAJ9150571.1"/>
    <property type="molecule type" value="Genomic_DNA"/>
</dbReference>
<accession>A0AA38VTL4</accession>
<keyword evidence="5 7" id="KW-1133">Transmembrane helix</keyword>
<dbReference type="AlphaFoldDB" id="A0AA38VTL4"/>
<evidence type="ECO:0000256" key="6">
    <source>
        <dbReference type="ARBA" id="ARBA00023136"/>
    </source>
</evidence>
<dbReference type="FunFam" id="1.20.1250.20:FF:000082">
    <property type="entry name" value="MFS multidrug transporter, putative"/>
    <property type="match status" value="1"/>
</dbReference>
<dbReference type="SUPFAM" id="SSF103473">
    <property type="entry name" value="MFS general substrate transporter"/>
    <property type="match status" value="1"/>
</dbReference>
<feature type="transmembrane region" description="Helical" evidence="7">
    <location>
        <begin position="143"/>
        <end position="164"/>
    </location>
</feature>
<dbReference type="GO" id="GO:0005886">
    <property type="term" value="C:plasma membrane"/>
    <property type="evidence" value="ECO:0007669"/>
    <property type="project" value="UniProtKB-SubCell"/>
</dbReference>
<evidence type="ECO:0000256" key="5">
    <source>
        <dbReference type="ARBA" id="ARBA00022989"/>
    </source>
</evidence>
<feature type="transmembrane region" description="Helical" evidence="7">
    <location>
        <begin position="488"/>
        <end position="508"/>
    </location>
</feature>
<dbReference type="CDD" id="cd17323">
    <property type="entry name" value="MFS_Tpo1_MDR_like"/>
    <property type="match status" value="1"/>
</dbReference>
<dbReference type="Pfam" id="PF07690">
    <property type="entry name" value="MFS_1"/>
    <property type="match status" value="1"/>
</dbReference>
<keyword evidence="4 7" id="KW-0812">Transmembrane</keyword>
<dbReference type="InterPro" id="IPR011701">
    <property type="entry name" value="MFS"/>
</dbReference>
<name>A0AA38VTL4_9PEZI</name>
<evidence type="ECO:0000256" key="2">
    <source>
        <dbReference type="ARBA" id="ARBA00008335"/>
    </source>
</evidence>
<feature type="transmembrane region" description="Helical" evidence="7">
    <location>
        <begin position="203"/>
        <end position="221"/>
    </location>
</feature>
<evidence type="ECO:0000256" key="7">
    <source>
        <dbReference type="SAM" id="Phobius"/>
    </source>
</evidence>
<keyword evidence="3" id="KW-1003">Cell membrane</keyword>
<feature type="transmembrane region" description="Helical" evidence="7">
    <location>
        <begin position="351"/>
        <end position="368"/>
    </location>
</feature>
<dbReference type="Proteomes" id="UP001174691">
    <property type="component" value="Unassembled WGS sequence"/>
</dbReference>
<feature type="domain" description="Major facilitator superfamily (MFS) profile" evidence="8">
    <location>
        <begin position="77"/>
        <end position="517"/>
    </location>
</feature>
<comment type="caution">
    <text evidence="9">The sequence shown here is derived from an EMBL/GenBank/DDBJ whole genome shotgun (WGS) entry which is preliminary data.</text>
</comment>
<feature type="transmembrane region" description="Helical" evidence="7">
    <location>
        <begin position="396"/>
        <end position="413"/>
    </location>
</feature>
<sequence>MERKPPSPPTALTAAPSLEAMSFDHPSFDHSSFSLKFLGTQSFETLHHDDQKQECEVDWDGPSDPSNPKNWKTTARMLQVLPIAFFALNMNLAATMFAPGVDELVAEFGITNSTVATMTLSIYVLGFGMGMVIAPLSELYGRLWLYHVSNAVWLAFTIGCAFATNTPSFMIFRFLAGCAGSVPMTCGGGTVADIIPPKDRGKFMALWGLGPLIGPVVGPIAGGFMSQTVGWRWTFRLLAILGGISLVGGLLVLRETHEATLLKRKATRLRLLTGNNSYTVASRVNKTAGLTPLQFVARALLRPAKMLLFSPIVLCASLYNAVVFGLMFLLFDTFPQVFEQTYDFSPGTQGLAYLGFGFGTLLSMAITTKYSDRLMRRRSDDDDDGTKARPELRLKLMMYFSPAIPAGFFWYGWSAEGRAHWVVPILGTFVIGFGSLFVMLTTQIYLVDVFDAQAAASALSAALITRILFGTFLPFAATPLYERLGLGWGNSLLGFLVLGLSPVPFVFYRFGGWLRERFPVRL</sequence>
<feature type="transmembrane region" description="Helical" evidence="7">
    <location>
        <begin position="233"/>
        <end position="253"/>
    </location>
</feature>
<gene>
    <name evidence="9" type="ORF">NKR19_g5258</name>
</gene>
<reference evidence="9" key="1">
    <citation type="submission" date="2022-07" db="EMBL/GenBank/DDBJ databases">
        <title>Fungi with potential for degradation of polypropylene.</title>
        <authorList>
            <person name="Gostincar C."/>
        </authorList>
    </citation>
    <scope>NUCLEOTIDE SEQUENCE</scope>
    <source>
        <strain evidence="9">EXF-13287</strain>
    </source>
</reference>
<feature type="transmembrane region" description="Helical" evidence="7">
    <location>
        <begin position="78"/>
        <end position="98"/>
    </location>
</feature>
<dbReference type="InterPro" id="IPR036259">
    <property type="entry name" value="MFS_trans_sf"/>
</dbReference>
<dbReference type="PANTHER" id="PTHR23502:SF135">
    <property type="entry name" value="MAJOR FACILITATOR SUPERFAMILY (MFS) PROFILE DOMAIN-CONTAINING PROTEIN-RELATED"/>
    <property type="match status" value="1"/>
</dbReference>
<dbReference type="PROSITE" id="PS50850">
    <property type="entry name" value="MFS"/>
    <property type="match status" value="1"/>
</dbReference>
<comment type="similarity">
    <text evidence="2">Belongs to the major facilitator superfamily.</text>
</comment>
<keyword evidence="6 7" id="KW-0472">Membrane</keyword>
<protein>
    <submittedName>
        <fullName evidence="9">MFS general substrate transporter</fullName>
    </submittedName>
</protein>
<evidence type="ECO:0000259" key="8">
    <source>
        <dbReference type="PROSITE" id="PS50850"/>
    </source>
</evidence>
<feature type="transmembrane region" description="Helical" evidence="7">
    <location>
        <begin position="419"/>
        <end position="442"/>
    </location>
</feature>
<dbReference type="Gene3D" id="1.20.1250.20">
    <property type="entry name" value="MFS general substrate transporter like domains"/>
    <property type="match status" value="1"/>
</dbReference>
<comment type="subcellular location">
    <subcellularLocation>
        <location evidence="1">Cell membrane</location>
        <topology evidence="1">Multi-pass membrane protein</topology>
    </subcellularLocation>
</comment>
<feature type="transmembrane region" description="Helical" evidence="7">
    <location>
        <begin position="307"/>
        <end position="331"/>
    </location>
</feature>
<organism evidence="9 10">
    <name type="scientific">Coniochaeta hoffmannii</name>
    <dbReference type="NCBI Taxonomy" id="91930"/>
    <lineage>
        <taxon>Eukaryota</taxon>
        <taxon>Fungi</taxon>
        <taxon>Dikarya</taxon>
        <taxon>Ascomycota</taxon>
        <taxon>Pezizomycotina</taxon>
        <taxon>Sordariomycetes</taxon>
        <taxon>Sordariomycetidae</taxon>
        <taxon>Coniochaetales</taxon>
        <taxon>Coniochaetaceae</taxon>
        <taxon>Coniochaeta</taxon>
    </lineage>
</organism>